<name>A0A0N0P304_LEPSE</name>
<evidence type="ECO:0000313" key="4">
    <source>
        <dbReference type="Proteomes" id="UP000038009"/>
    </source>
</evidence>
<dbReference type="Pfam" id="PF17784">
    <property type="entry name" value="Sulfotransfer_4"/>
    <property type="match status" value="1"/>
</dbReference>
<keyword evidence="2" id="KW-0812">Transmembrane</keyword>
<feature type="region of interest" description="Disordered" evidence="1">
    <location>
        <begin position="91"/>
        <end position="112"/>
    </location>
</feature>
<dbReference type="Proteomes" id="UP000038009">
    <property type="component" value="Unassembled WGS sequence"/>
</dbReference>
<dbReference type="PANTHER" id="PTHR36978">
    <property type="entry name" value="P-LOOP CONTAINING NUCLEOTIDE TRIPHOSPHATE HYDROLASE"/>
    <property type="match status" value="1"/>
</dbReference>
<evidence type="ECO:0000256" key="2">
    <source>
        <dbReference type="SAM" id="Phobius"/>
    </source>
</evidence>
<proteinExistence type="predicted"/>
<keyword evidence="2" id="KW-0472">Membrane</keyword>
<dbReference type="EMBL" id="LJSK01000355">
    <property type="protein sequence ID" value="KPI83569.1"/>
    <property type="molecule type" value="Genomic_DNA"/>
</dbReference>
<dbReference type="AlphaFoldDB" id="A0A0N0P304"/>
<gene>
    <name evidence="3" type="ORF">ABL78_7392</name>
</gene>
<dbReference type="OMA" id="LTHPQEW"/>
<organism evidence="3 4">
    <name type="scientific">Leptomonas seymouri</name>
    <dbReference type="NCBI Taxonomy" id="5684"/>
    <lineage>
        <taxon>Eukaryota</taxon>
        <taxon>Discoba</taxon>
        <taxon>Euglenozoa</taxon>
        <taxon>Kinetoplastea</taxon>
        <taxon>Metakinetoplastina</taxon>
        <taxon>Trypanosomatida</taxon>
        <taxon>Trypanosomatidae</taxon>
        <taxon>Leishmaniinae</taxon>
        <taxon>Leptomonas</taxon>
    </lineage>
</organism>
<evidence type="ECO:0000313" key="3">
    <source>
        <dbReference type="EMBL" id="KPI83569.1"/>
    </source>
</evidence>
<dbReference type="Gene3D" id="3.40.50.300">
    <property type="entry name" value="P-loop containing nucleotide triphosphate hydrolases"/>
    <property type="match status" value="1"/>
</dbReference>
<keyword evidence="4" id="KW-1185">Reference proteome</keyword>
<dbReference type="InterPro" id="IPR040632">
    <property type="entry name" value="Sulfotransfer_4"/>
</dbReference>
<comment type="caution">
    <text evidence="3">The sequence shown here is derived from an EMBL/GenBank/DDBJ whole genome shotgun (WGS) entry which is preliminary data.</text>
</comment>
<keyword evidence="2" id="KW-1133">Transmembrane helix</keyword>
<evidence type="ECO:0000256" key="1">
    <source>
        <dbReference type="SAM" id="MobiDB-lite"/>
    </source>
</evidence>
<feature type="transmembrane region" description="Helical" evidence="2">
    <location>
        <begin position="314"/>
        <end position="333"/>
    </location>
</feature>
<reference evidence="3 4" key="1">
    <citation type="journal article" date="2015" name="PLoS Pathog.">
        <title>Leptomonas seymouri: Adaptations to the Dixenous Life Cycle Analyzed by Genome Sequencing, Transcriptome Profiling and Co-infection with Leishmania donovani.</title>
        <authorList>
            <person name="Kraeva N."/>
            <person name="Butenko A."/>
            <person name="Hlavacova J."/>
            <person name="Kostygov A."/>
            <person name="Myskova J."/>
            <person name="Grybchuk D."/>
            <person name="Lestinova T."/>
            <person name="Votypka J."/>
            <person name="Volf P."/>
            <person name="Opperdoes F."/>
            <person name="Flegontov P."/>
            <person name="Lukes J."/>
            <person name="Yurchenko V."/>
        </authorList>
    </citation>
    <scope>NUCLEOTIDE SEQUENCE [LARGE SCALE GENOMIC DNA]</scope>
    <source>
        <strain evidence="3 4">ATCC 30220</strain>
    </source>
</reference>
<protein>
    <submittedName>
        <fullName evidence="3">Uncharacterized protein</fullName>
    </submittedName>
</protein>
<accession>A0A0N0P304</accession>
<dbReference type="OrthoDB" id="272681at2759"/>
<sequence length="434" mass="48391">MLRVGVVLRVAPVNANVTHVLPPQPPKVVVLTMIPNGGAVAEALRILGFNPYLFEDSIRKGRILTHPQEWMSVLRHEKPFSFDILRIPQASHGAGGPAPRRSANAHLPPPRDYDSLVGPPATIAFEAILKVCPRSTRVILVEETDKLAWEKDMDQWLRPLAARCEKSTRWWQDSRLHTMLLDMVDLRRALINPDDPRKSRRARAPALSSAAVAAQNVPLAQQQATLRLAGALDLFEQHVKEVVPSERLLVYRVQDGWQPLCDFLQVPVPTPPPPSSSRAAESDAACAPRTPIPFPRHSNGSDVLSFVDQGMRKANTIALLIVLSAAALGLLLLSSFRDELRDFYGEYHNHVRRDFEPYLEEEERLRESGEESRLTTHKVLFLAKKSTQQFGEAYEKEGGAAKSMSGMLRRFTGTPTTEPKTTAATTAERAEQRQ</sequence>
<dbReference type="InterPro" id="IPR027417">
    <property type="entry name" value="P-loop_NTPase"/>
</dbReference>
<dbReference type="VEuPathDB" id="TriTrypDB:Lsey_0355_0040"/>
<feature type="region of interest" description="Disordered" evidence="1">
    <location>
        <begin position="396"/>
        <end position="434"/>
    </location>
</feature>
<dbReference type="PANTHER" id="PTHR36978:SF4">
    <property type="entry name" value="P-LOOP CONTAINING NUCLEOSIDE TRIPHOSPHATE HYDROLASE PROTEIN"/>
    <property type="match status" value="1"/>
</dbReference>
<feature type="compositionally biased region" description="Low complexity" evidence="1">
    <location>
        <begin position="412"/>
        <end position="427"/>
    </location>
</feature>